<dbReference type="GO" id="GO:0005634">
    <property type="term" value="C:nucleus"/>
    <property type="evidence" value="ECO:0007669"/>
    <property type="project" value="UniProtKB-SubCell"/>
</dbReference>
<feature type="compositionally biased region" description="Acidic residues" evidence="5">
    <location>
        <begin position="381"/>
        <end position="426"/>
    </location>
</feature>
<dbReference type="InterPro" id="IPR022043">
    <property type="entry name" value="CAF1A_DD"/>
</dbReference>
<proteinExistence type="predicted"/>
<keyword evidence="4" id="KW-0539">Nucleus</keyword>
<comment type="subcellular location">
    <subcellularLocation>
        <location evidence="1">Nucleus</location>
    </subcellularLocation>
</comment>
<keyword evidence="3" id="KW-0234">DNA repair</keyword>
<evidence type="ECO:0008006" key="10">
    <source>
        <dbReference type="Google" id="ProtNLM"/>
    </source>
</evidence>
<evidence type="ECO:0000256" key="3">
    <source>
        <dbReference type="ARBA" id="ARBA00023204"/>
    </source>
</evidence>
<feature type="compositionally biased region" description="Polar residues" evidence="5">
    <location>
        <begin position="500"/>
        <end position="509"/>
    </location>
</feature>
<evidence type="ECO:0000259" key="6">
    <source>
        <dbReference type="Pfam" id="PF12253"/>
    </source>
</evidence>
<name>A0AAV9V4M6_9PEZI</name>
<accession>A0AAV9V4M6</accession>
<dbReference type="PANTHER" id="PTHR15272">
    <property type="entry name" value="CHROMATIN ASSEMBLY FACTOR 1 SUBUNIT A CAF-1 SUBUNIT A"/>
    <property type="match status" value="1"/>
</dbReference>
<dbReference type="Proteomes" id="UP001375240">
    <property type="component" value="Unassembled WGS sequence"/>
</dbReference>
<feature type="domain" description="Chromatin assembly factor 1 subunit Cac1-like C-terminal" evidence="7">
    <location>
        <begin position="621"/>
        <end position="669"/>
    </location>
</feature>
<dbReference type="InterPro" id="IPR048800">
    <property type="entry name" value="Cac1-like_C"/>
</dbReference>
<evidence type="ECO:0000256" key="5">
    <source>
        <dbReference type="SAM" id="MobiDB-lite"/>
    </source>
</evidence>
<dbReference type="Pfam" id="PF12253">
    <property type="entry name" value="CAF1A_dimeriz"/>
    <property type="match status" value="1"/>
</dbReference>
<keyword evidence="9" id="KW-1185">Reference proteome</keyword>
<organism evidence="8 9">
    <name type="scientific">Orbilia brochopaga</name>
    <dbReference type="NCBI Taxonomy" id="3140254"/>
    <lineage>
        <taxon>Eukaryota</taxon>
        <taxon>Fungi</taxon>
        <taxon>Dikarya</taxon>
        <taxon>Ascomycota</taxon>
        <taxon>Pezizomycotina</taxon>
        <taxon>Orbiliomycetes</taxon>
        <taxon>Orbiliales</taxon>
        <taxon>Orbiliaceae</taxon>
        <taxon>Orbilia</taxon>
    </lineage>
</organism>
<evidence type="ECO:0000313" key="8">
    <source>
        <dbReference type="EMBL" id="KAK6354584.1"/>
    </source>
</evidence>
<sequence>MATSEPLAAESLPDTETTSKMSNLGLNGSDDQPPKKRAKLTPEEKADREKEKAEREKEREEKRKEKEEKEKERAKIKAEKEEQKRTKEEEKAKKDAERAAEKAKRDEEKAKKDEEKAKREEEKAKKERAQLRMDTFVVKKNVPSASTSETPTARPPTKPLGNGSTASNGMAPPPVPKAAVAPPLQSGDPARSLPLIAAATKDVEMIDKPDKPDFVKYFHPFFARPGVTVAPQHSFEKDDEATTYICEKLDREVLKRRGEDEMDVDEDKFQIPHPLPPSHFQDVFALPPAKRRKRGNLPRLSTKEVLAGLNRSPGPVPDFFTSKSSGTTDYVTELKKLPRKVFKYWEDIRPAYTGTYTRIPKTSGLRKGRNPFQKSLPGVDYDYDSEAEWVEEPDDDGEELHSEEEDDPMDVGSPDEMDDFLDDESEDPGKKRHNLSGPLIPNTSGLVWEDECENSEGWEQFRIGILTVGHATPIDPFSAKYWEPEKKKPPAFFQPPPVPSNHSVASSSRPGPPAQAPHGVVPLAPPAGNLGVPQATSSSAAIPPSESEATKSATGRPYAEYPTDPNFRQYLADIEKQRGKALTLGELASESFALQISMPREDQFKFFILLHKLQLKTSPDLSNICAFIEKDDRSKLGLQEELKRVFPNYTKAFFKDFVNRCCHRSGKFWTCYIRQNEHGYWYWKSRDDATAELSA</sequence>
<feature type="domain" description="Chromatin assembly factor 1 subunit A dimerization" evidence="6">
    <location>
        <begin position="340"/>
        <end position="410"/>
    </location>
</feature>
<evidence type="ECO:0000256" key="2">
    <source>
        <dbReference type="ARBA" id="ARBA00022763"/>
    </source>
</evidence>
<protein>
    <recommendedName>
        <fullName evidence="10">Chromatin assembly factor 1 subunit A</fullName>
    </recommendedName>
</protein>
<dbReference type="Pfam" id="PF21796">
    <property type="entry name" value="Cac1_C"/>
    <property type="match status" value="1"/>
</dbReference>
<dbReference type="PANTHER" id="PTHR15272:SF0">
    <property type="entry name" value="CHROMATIN ASSEMBLY FACTOR 1 SUBUNIT A"/>
    <property type="match status" value="1"/>
</dbReference>
<feature type="compositionally biased region" description="Polar residues" evidence="5">
    <location>
        <begin position="14"/>
        <end position="30"/>
    </location>
</feature>
<dbReference type="GO" id="GO:0006281">
    <property type="term" value="P:DNA repair"/>
    <property type="evidence" value="ECO:0007669"/>
    <property type="project" value="UniProtKB-KW"/>
</dbReference>
<dbReference type="GO" id="GO:0006334">
    <property type="term" value="P:nucleosome assembly"/>
    <property type="evidence" value="ECO:0007669"/>
    <property type="project" value="TreeGrafter"/>
</dbReference>
<feature type="region of interest" description="Disordered" evidence="5">
    <location>
        <begin position="356"/>
        <end position="438"/>
    </location>
</feature>
<keyword evidence="2" id="KW-0227">DNA damage</keyword>
<evidence type="ECO:0000313" key="9">
    <source>
        <dbReference type="Proteomes" id="UP001375240"/>
    </source>
</evidence>
<gene>
    <name evidence="8" type="ORF">TWF696_003726</name>
</gene>
<feature type="compositionally biased region" description="Low complexity" evidence="5">
    <location>
        <begin position="535"/>
        <end position="547"/>
    </location>
</feature>
<dbReference type="AlphaFoldDB" id="A0AAV9V4M6"/>
<evidence type="ECO:0000256" key="4">
    <source>
        <dbReference type="ARBA" id="ARBA00023242"/>
    </source>
</evidence>
<feature type="region of interest" description="Disordered" evidence="5">
    <location>
        <begin position="1"/>
        <end position="191"/>
    </location>
</feature>
<dbReference type="EMBL" id="JAVHNQ010000002">
    <property type="protein sequence ID" value="KAK6354584.1"/>
    <property type="molecule type" value="Genomic_DNA"/>
</dbReference>
<evidence type="ECO:0000256" key="1">
    <source>
        <dbReference type="ARBA" id="ARBA00004123"/>
    </source>
</evidence>
<evidence type="ECO:0000259" key="7">
    <source>
        <dbReference type="Pfam" id="PF21796"/>
    </source>
</evidence>
<dbReference type="GO" id="GO:0033186">
    <property type="term" value="C:CAF-1 complex"/>
    <property type="evidence" value="ECO:0007669"/>
    <property type="project" value="TreeGrafter"/>
</dbReference>
<reference evidence="8 9" key="1">
    <citation type="submission" date="2019-10" db="EMBL/GenBank/DDBJ databases">
        <authorList>
            <person name="Palmer J.M."/>
        </authorList>
    </citation>
    <scope>NUCLEOTIDE SEQUENCE [LARGE SCALE GENOMIC DNA]</scope>
    <source>
        <strain evidence="8 9">TWF696</strain>
    </source>
</reference>
<feature type="region of interest" description="Disordered" evidence="5">
    <location>
        <begin position="486"/>
        <end position="564"/>
    </location>
</feature>
<feature type="compositionally biased region" description="Basic and acidic residues" evidence="5">
    <location>
        <begin position="40"/>
        <end position="131"/>
    </location>
</feature>
<comment type="caution">
    <text evidence="8">The sequence shown here is derived from an EMBL/GenBank/DDBJ whole genome shotgun (WGS) entry which is preliminary data.</text>
</comment>